<accession>A0A433T638</accession>
<dbReference type="OrthoDB" id="6137833at2759"/>
<gene>
    <name evidence="1" type="ORF">EGW08_015200</name>
</gene>
<organism evidence="1 2">
    <name type="scientific">Elysia chlorotica</name>
    <name type="common">Eastern emerald elysia</name>
    <name type="synonym">Sea slug</name>
    <dbReference type="NCBI Taxonomy" id="188477"/>
    <lineage>
        <taxon>Eukaryota</taxon>
        <taxon>Metazoa</taxon>
        <taxon>Spiralia</taxon>
        <taxon>Lophotrochozoa</taxon>
        <taxon>Mollusca</taxon>
        <taxon>Gastropoda</taxon>
        <taxon>Heterobranchia</taxon>
        <taxon>Euthyneura</taxon>
        <taxon>Panpulmonata</taxon>
        <taxon>Sacoglossa</taxon>
        <taxon>Placobranchoidea</taxon>
        <taxon>Plakobranchidae</taxon>
        <taxon>Elysia</taxon>
    </lineage>
</organism>
<keyword evidence="2" id="KW-1185">Reference proteome</keyword>
<comment type="caution">
    <text evidence="1">The sequence shown here is derived from an EMBL/GenBank/DDBJ whole genome shotgun (WGS) entry which is preliminary data.</text>
</comment>
<evidence type="ECO:0000313" key="2">
    <source>
        <dbReference type="Proteomes" id="UP000271974"/>
    </source>
</evidence>
<name>A0A433T638_ELYCH</name>
<reference evidence="1 2" key="1">
    <citation type="submission" date="2019-01" db="EMBL/GenBank/DDBJ databases">
        <title>A draft genome assembly of the solar-powered sea slug Elysia chlorotica.</title>
        <authorList>
            <person name="Cai H."/>
            <person name="Li Q."/>
            <person name="Fang X."/>
            <person name="Li J."/>
            <person name="Curtis N.E."/>
            <person name="Altenburger A."/>
            <person name="Shibata T."/>
            <person name="Feng M."/>
            <person name="Maeda T."/>
            <person name="Schwartz J.A."/>
            <person name="Shigenobu S."/>
            <person name="Lundholm N."/>
            <person name="Nishiyama T."/>
            <person name="Yang H."/>
            <person name="Hasebe M."/>
            <person name="Li S."/>
            <person name="Pierce S.K."/>
            <person name="Wang J."/>
        </authorList>
    </citation>
    <scope>NUCLEOTIDE SEQUENCE [LARGE SCALE GENOMIC DNA]</scope>
    <source>
        <strain evidence="1">EC2010</strain>
        <tissue evidence="1">Whole organism of an adult</tissue>
    </source>
</reference>
<evidence type="ECO:0000313" key="1">
    <source>
        <dbReference type="EMBL" id="RUS77043.1"/>
    </source>
</evidence>
<dbReference type="AlphaFoldDB" id="A0A433T638"/>
<sequence>MVWYLGEKRHKEMGDYKNWVRGQPGPRTSMVLYREPRSGSVGWLGDWAMDTSWPTRYTHPFICEKSARRQNQTAAGGWGGAVAGLGVLYETLCIYLRSQTKAKKYKRVSYGSHSPTPATSVRLALGLNENMRSRAAVEGNQVMHLPVLLQRIVSYVHLLVLATVWLPPSSPIYHRHRFKDLQRLWESPAQHPNEPCSLTRQTGCGPDRCCVKEVISFQDLDKLPVVRMLCQPHRAQGELCLRQTEGYLCDCAKGLVCRHVHNESYGHCGPG</sequence>
<dbReference type="Proteomes" id="UP000271974">
    <property type="component" value="Unassembled WGS sequence"/>
</dbReference>
<protein>
    <submittedName>
        <fullName evidence="1">Uncharacterized protein</fullName>
    </submittedName>
</protein>
<proteinExistence type="predicted"/>
<dbReference type="EMBL" id="RQTK01000615">
    <property type="protein sequence ID" value="RUS77043.1"/>
    <property type="molecule type" value="Genomic_DNA"/>
</dbReference>